<dbReference type="KEGG" id="mea:Mex_2p0605"/>
<gene>
    <name evidence="1" type="ordered locus">MexAM1_META2p0605</name>
</gene>
<keyword evidence="1" id="KW-0614">Plasmid</keyword>
<proteinExistence type="predicted"/>
<geneLocation type="plasmid" evidence="1 2">
    <name>megaplasmid</name>
</geneLocation>
<name>C5B4S0_METEA</name>
<organism evidence="1 2">
    <name type="scientific">Methylorubrum extorquens (strain ATCC 14718 / DSM 1338 / JCM 2805 / NCIMB 9133 / AM1)</name>
    <name type="common">Methylobacterium extorquens</name>
    <dbReference type="NCBI Taxonomy" id="272630"/>
    <lineage>
        <taxon>Bacteria</taxon>
        <taxon>Pseudomonadati</taxon>
        <taxon>Pseudomonadota</taxon>
        <taxon>Alphaproteobacteria</taxon>
        <taxon>Hyphomicrobiales</taxon>
        <taxon>Methylobacteriaceae</taxon>
        <taxon>Methylorubrum</taxon>
    </lineage>
</organism>
<dbReference type="Proteomes" id="UP000009081">
    <property type="component" value="Plasmid megaplasmid"/>
</dbReference>
<evidence type="ECO:0008006" key="3">
    <source>
        <dbReference type="Google" id="ProtNLM"/>
    </source>
</evidence>
<evidence type="ECO:0000313" key="1">
    <source>
        <dbReference type="EMBL" id="ACS43452.1"/>
    </source>
</evidence>
<dbReference type="EMBL" id="CP001511">
    <property type="protein sequence ID" value="ACS43452.1"/>
    <property type="molecule type" value="Genomic_DNA"/>
</dbReference>
<evidence type="ECO:0000313" key="2">
    <source>
        <dbReference type="Proteomes" id="UP000009081"/>
    </source>
</evidence>
<accession>C5B4S0</accession>
<sequence>MTTHVMPEFVTFTGPDDLVDVDRMVAISVRAPVEWGILFSRRRQGMGRYPSLGLLPKLASPGLRLAAHVCGSYAEEIVATGACLELETLLANSGLRFSRFQINTTLPLDTRLLASFATRMSGARAIAQCRDIFPDDPSIDWLHDVSAGEGIVPAARPVPEQGIFGGYAGGLGPDSVAAQLAAIRKTHPAKQRFWIDMETKVRTNDIFDLGKVEAVLDAVYG</sequence>
<reference evidence="1 2" key="1">
    <citation type="journal article" date="2009" name="PLoS ONE">
        <title>Methylobacterium genome sequences: a reference blueprint to investigate microbial metabolism of C1 compounds from natural and industrial sources.</title>
        <authorList>
            <person name="Vuilleumier S."/>
            <person name="Chistoserdova L."/>
            <person name="Lee M.-C."/>
            <person name="Bringel F."/>
            <person name="Lajus A."/>
            <person name="Zhou Y."/>
            <person name="Gourion B."/>
            <person name="Barbe V."/>
            <person name="Chang J."/>
            <person name="Cruveiller S."/>
            <person name="Dossat C."/>
            <person name="Gillett W."/>
            <person name="Gruffaz C."/>
            <person name="Haugen E."/>
            <person name="Hourcade E."/>
            <person name="Levy R."/>
            <person name="Mangenot S."/>
            <person name="Muller E."/>
            <person name="Nadalig T."/>
            <person name="Pagni M."/>
            <person name="Penny C."/>
            <person name="Peyraud R."/>
            <person name="Robinson D.G."/>
            <person name="Roche D."/>
            <person name="Rouy Z."/>
            <person name="Saenampechek C."/>
            <person name="Salvignol G."/>
            <person name="Vallenet D."/>
            <person name="Wu Z."/>
            <person name="Marx C.J."/>
            <person name="Vorholt J.A."/>
            <person name="Olson M.V."/>
            <person name="Kaul R."/>
            <person name="Weissenbach J."/>
            <person name="Medigue C."/>
            <person name="Lidstrom M.E."/>
        </authorList>
    </citation>
    <scope>NUCLEOTIDE SEQUENCE [LARGE SCALE GENOMIC DNA]</scope>
    <source>
        <strain evidence="2">ATCC 14718 / DSM 1338 / JCM 2805 / NCIMB 9133 / AM1</strain>
    </source>
</reference>
<dbReference type="OrthoDB" id="7594429at2"/>
<keyword evidence="2" id="KW-1185">Reference proteome</keyword>
<dbReference type="RefSeq" id="WP_012753903.1">
    <property type="nucleotide sequence ID" value="NC_012811.1"/>
</dbReference>
<protein>
    <recommendedName>
        <fullName evidence="3">Phosphoribosylanthranilate isomerase</fullName>
    </recommendedName>
</protein>
<dbReference type="AlphaFoldDB" id="C5B4S0"/>
<dbReference type="HOGENOM" id="CLU_105032_0_0_5"/>